<feature type="signal peptide" evidence="2">
    <location>
        <begin position="1"/>
        <end position="18"/>
    </location>
</feature>
<feature type="chain" id="PRO_5028838774" evidence="2">
    <location>
        <begin position="19"/>
        <end position="99"/>
    </location>
</feature>
<dbReference type="RefSeq" id="WP_163678636.1">
    <property type="nucleotide sequence ID" value="NZ_JAAIYP010000037.1"/>
</dbReference>
<dbReference type="EMBL" id="JAAIYP010000037">
    <property type="protein sequence ID" value="NFV80410.1"/>
    <property type="molecule type" value="Genomic_DNA"/>
</dbReference>
<dbReference type="PROSITE" id="PS51257">
    <property type="entry name" value="PROKAR_LIPOPROTEIN"/>
    <property type="match status" value="1"/>
</dbReference>
<feature type="compositionally biased region" description="Polar residues" evidence="1">
    <location>
        <begin position="76"/>
        <end position="91"/>
    </location>
</feature>
<gene>
    <name evidence="3" type="ORF">G4223_09840</name>
</gene>
<keyword evidence="4" id="KW-1185">Reference proteome</keyword>
<proteinExistence type="predicted"/>
<keyword evidence="2" id="KW-0732">Signal</keyword>
<name>A0A7C9UWI1_9PROT</name>
<evidence type="ECO:0000313" key="4">
    <source>
        <dbReference type="Proteomes" id="UP000480684"/>
    </source>
</evidence>
<evidence type="ECO:0000256" key="1">
    <source>
        <dbReference type="SAM" id="MobiDB-lite"/>
    </source>
</evidence>
<protein>
    <submittedName>
        <fullName evidence="3">Uncharacterized protein</fullName>
    </submittedName>
</protein>
<feature type="compositionally biased region" description="Pro residues" evidence="1">
    <location>
        <begin position="32"/>
        <end position="43"/>
    </location>
</feature>
<feature type="region of interest" description="Disordered" evidence="1">
    <location>
        <begin position="23"/>
        <end position="99"/>
    </location>
</feature>
<dbReference type="AlphaFoldDB" id="A0A7C9UWI1"/>
<reference evidence="3 4" key="1">
    <citation type="submission" date="2020-02" db="EMBL/GenBank/DDBJ databases">
        <authorList>
            <person name="Dziuba M."/>
            <person name="Kuznetsov B."/>
            <person name="Mardanov A."/>
            <person name="Ravin N."/>
            <person name="Grouzdev D."/>
        </authorList>
    </citation>
    <scope>NUCLEOTIDE SEQUENCE [LARGE SCALE GENOMIC DNA]</scope>
    <source>
        <strain evidence="3 4">SpK</strain>
    </source>
</reference>
<comment type="caution">
    <text evidence="3">The sequence shown here is derived from an EMBL/GenBank/DDBJ whole genome shotgun (WGS) entry which is preliminary data.</text>
</comment>
<dbReference type="Proteomes" id="UP000480684">
    <property type="component" value="Unassembled WGS sequence"/>
</dbReference>
<evidence type="ECO:0000256" key="2">
    <source>
        <dbReference type="SAM" id="SignalP"/>
    </source>
</evidence>
<evidence type="ECO:0000313" key="3">
    <source>
        <dbReference type="EMBL" id="NFV80410.1"/>
    </source>
</evidence>
<accession>A0A7C9UWI1</accession>
<sequence>MNKTLLLLALPLALAACADERLAPAPGEHPGWPQPSPPQPTYAPLPFTDTYAPHSGSTVASPPADANGNIPYAVRGQTQTLPQWQEPQPQSAEPHPGTE</sequence>
<organism evidence="3 4">
    <name type="scientific">Magnetospirillum aberrantis SpK</name>
    <dbReference type="NCBI Taxonomy" id="908842"/>
    <lineage>
        <taxon>Bacteria</taxon>
        <taxon>Pseudomonadati</taxon>
        <taxon>Pseudomonadota</taxon>
        <taxon>Alphaproteobacteria</taxon>
        <taxon>Rhodospirillales</taxon>
        <taxon>Rhodospirillaceae</taxon>
        <taxon>Magnetospirillum</taxon>
    </lineage>
</organism>